<feature type="domain" description="HipA N-terminal subdomain 1" evidence="5">
    <location>
        <begin position="14"/>
        <end position="125"/>
    </location>
</feature>
<keyword evidence="7" id="KW-1185">Reference proteome</keyword>
<dbReference type="AlphaFoldDB" id="A0A316FR13"/>
<dbReference type="Proteomes" id="UP000245790">
    <property type="component" value="Unassembled WGS sequence"/>
</dbReference>
<dbReference type="InterPro" id="IPR017508">
    <property type="entry name" value="HipA_N1"/>
</dbReference>
<protein>
    <submittedName>
        <fullName evidence="6">Serine/threonine-protein kinase HipA</fullName>
    </submittedName>
</protein>
<evidence type="ECO:0000259" key="5">
    <source>
        <dbReference type="Pfam" id="PF13657"/>
    </source>
</evidence>
<reference evidence="6 7" key="1">
    <citation type="submission" date="2018-05" db="EMBL/GenBank/DDBJ databases">
        <title>Genomic Encyclopedia of Type Strains, Phase IV (KMG-IV): sequencing the most valuable type-strain genomes for metagenomic binning, comparative biology and taxonomic classification.</title>
        <authorList>
            <person name="Goeker M."/>
        </authorList>
    </citation>
    <scope>NUCLEOTIDE SEQUENCE [LARGE SCALE GENOMIC DNA]</scope>
    <source>
        <strain evidence="6 7">DSM 25350</strain>
    </source>
</reference>
<evidence type="ECO:0000256" key="2">
    <source>
        <dbReference type="ARBA" id="ARBA00022679"/>
    </source>
</evidence>
<dbReference type="Gene3D" id="1.10.1070.20">
    <property type="match status" value="1"/>
</dbReference>
<evidence type="ECO:0000256" key="3">
    <source>
        <dbReference type="ARBA" id="ARBA00022777"/>
    </source>
</evidence>
<organism evidence="6 7">
    <name type="scientific">Pleionea mediterranea</name>
    <dbReference type="NCBI Taxonomy" id="523701"/>
    <lineage>
        <taxon>Bacteria</taxon>
        <taxon>Pseudomonadati</taxon>
        <taxon>Pseudomonadota</taxon>
        <taxon>Gammaproteobacteria</taxon>
        <taxon>Oceanospirillales</taxon>
        <taxon>Pleioneaceae</taxon>
        <taxon>Pleionea</taxon>
    </lineage>
</organism>
<keyword evidence="2" id="KW-0808">Transferase</keyword>
<proteinExistence type="inferred from homology"/>
<comment type="caution">
    <text evidence="6">The sequence shown here is derived from an EMBL/GenBank/DDBJ whole genome shotgun (WGS) entry which is preliminary data.</text>
</comment>
<evidence type="ECO:0000256" key="1">
    <source>
        <dbReference type="ARBA" id="ARBA00010164"/>
    </source>
</evidence>
<gene>
    <name evidence="6" type="ORF">C8D97_107267</name>
</gene>
<evidence type="ECO:0000259" key="4">
    <source>
        <dbReference type="Pfam" id="PF07804"/>
    </source>
</evidence>
<accession>A0A316FR13</accession>
<name>A0A316FR13_9GAMM</name>
<evidence type="ECO:0000313" key="7">
    <source>
        <dbReference type="Proteomes" id="UP000245790"/>
    </source>
</evidence>
<dbReference type="GO" id="GO:0004674">
    <property type="term" value="F:protein serine/threonine kinase activity"/>
    <property type="evidence" value="ECO:0007669"/>
    <property type="project" value="TreeGrafter"/>
</dbReference>
<sequence>MVTQQQSEARVEVADVVLWGEKIAAVAWNREKGIADFQYRPEFLKQNTQPAPLTMPLSDRVYQFAGLNKDTYFGLPGLLADSLPDKFGNALIDAWLAKQGRSQASFSPIERLCYMGNRGMGALEFQPSTRGRTGQSHRIEIDTMVSLANDVLSQRQSLMANIEYDRQKEKAFEDIIRIGTSAGGARAKAIVAWDQQSNEIRSGQITAPDSFSYWILKFDGIQHNRDKELNDPQGFGRVEYAYYLMAKDCGITMMDSHLLQENGRAHFITKRFDRFDNGDKLHVQSLCAINHLDFNMAGAHSYEQAFSVMDKLELSKDDKLQQFKRMVFNAVTRNQDDHTKNIAYVMNKAGKWRLSPAFDVCFSYNPDGLWTAQHQMSINGKRDNFQREDLLAVAKIANIKKQDAEDILEQILSITTSWLNYANKADVDNKFANYILSTFRLRWFE</sequence>
<dbReference type="PANTHER" id="PTHR37419:SF8">
    <property type="entry name" value="TOXIN YJJJ"/>
    <property type="match status" value="1"/>
</dbReference>
<dbReference type="InterPro" id="IPR052028">
    <property type="entry name" value="HipA_Ser/Thr_kinase"/>
</dbReference>
<evidence type="ECO:0000313" key="6">
    <source>
        <dbReference type="EMBL" id="PWK50100.1"/>
    </source>
</evidence>
<dbReference type="PANTHER" id="PTHR37419">
    <property type="entry name" value="SERINE/THREONINE-PROTEIN KINASE TOXIN HIPA"/>
    <property type="match status" value="1"/>
</dbReference>
<dbReference type="Pfam" id="PF07804">
    <property type="entry name" value="HipA_C"/>
    <property type="match status" value="1"/>
</dbReference>
<dbReference type="GO" id="GO:0005829">
    <property type="term" value="C:cytosol"/>
    <property type="evidence" value="ECO:0007669"/>
    <property type="project" value="TreeGrafter"/>
</dbReference>
<keyword evidence="3 6" id="KW-0418">Kinase</keyword>
<dbReference type="InterPro" id="IPR012893">
    <property type="entry name" value="HipA-like_C"/>
</dbReference>
<dbReference type="EMBL" id="QGGU01000007">
    <property type="protein sequence ID" value="PWK50100.1"/>
    <property type="molecule type" value="Genomic_DNA"/>
</dbReference>
<comment type="similarity">
    <text evidence="1">Belongs to the HipA Ser/Thr kinase family.</text>
</comment>
<feature type="domain" description="HipA-like C-terminal" evidence="4">
    <location>
        <begin position="180"/>
        <end position="416"/>
    </location>
</feature>
<dbReference type="RefSeq" id="WP_109763874.1">
    <property type="nucleotide sequence ID" value="NZ_QGGU01000007.1"/>
</dbReference>
<dbReference type="OrthoDB" id="9805913at2"/>
<dbReference type="Pfam" id="PF13657">
    <property type="entry name" value="Couple_hipA"/>
    <property type="match status" value="1"/>
</dbReference>